<feature type="compositionally biased region" description="Low complexity" evidence="1">
    <location>
        <begin position="156"/>
        <end position="168"/>
    </location>
</feature>
<keyword evidence="2" id="KW-0812">Transmembrane</keyword>
<dbReference type="OrthoDB" id="5874817at2759"/>
<feature type="compositionally biased region" description="Basic and acidic residues" evidence="1">
    <location>
        <begin position="61"/>
        <end position="83"/>
    </location>
</feature>
<feature type="region of interest" description="Disordered" evidence="1">
    <location>
        <begin position="150"/>
        <end position="170"/>
    </location>
</feature>
<reference evidence="3 4" key="1">
    <citation type="submission" date="2018-11" db="EMBL/GenBank/DDBJ databases">
        <authorList>
            <consortium name="Pathogen Informatics"/>
        </authorList>
    </citation>
    <scope>NUCLEOTIDE SEQUENCE [LARGE SCALE GENOMIC DNA]</scope>
</reference>
<protein>
    <submittedName>
        <fullName evidence="3">Uncharacterized protein</fullName>
    </submittedName>
</protein>
<evidence type="ECO:0000313" key="3">
    <source>
        <dbReference type="EMBL" id="VDM77414.1"/>
    </source>
</evidence>
<sequence>MKKRTENEKHKMIIDSVSGAFVKADEEKARWKERRDAETERELARIEAEKPYKKKVVAPQPKKEQEKPSEPKRTVRKIVKDKQATPAAVKVPTFAMVPKPLQVPPKVAETPPAAPTATPSTKVAPAANKAPSAAAPAAPVMSFAFVPKLKSPPPKAAAAPAAPSVGAPQANLPLAQQKIQPASMEKPKIPKNDNVINEDTYDLFEAATNVATRRRKSLAELKARKELQTKSVPEPNEASVVAPKTVPKGDGAAATKIRNALGNTTNIRKNDSPSPKPLDVEKPSKRYSTRRKTQEIVNESAEPKIKKRRQLFKRNRFTRDPHDIDILLGWEKENTFELMEQMFMKAGNERVNASTHKKVKRAPATKIWISDLTVSLNLMVYITFSLLMTGAMYI</sequence>
<dbReference type="EMBL" id="UYYB01099179">
    <property type="protein sequence ID" value="VDM77414.1"/>
    <property type="molecule type" value="Genomic_DNA"/>
</dbReference>
<name>A0A3P7JGR8_STRVU</name>
<feature type="compositionally biased region" description="Basic and acidic residues" evidence="1">
    <location>
        <begin position="25"/>
        <end position="51"/>
    </location>
</feature>
<accession>A0A3P7JGR8</accession>
<keyword evidence="2" id="KW-1133">Transmembrane helix</keyword>
<evidence type="ECO:0000313" key="4">
    <source>
        <dbReference type="Proteomes" id="UP000270094"/>
    </source>
</evidence>
<dbReference type="Proteomes" id="UP000270094">
    <property type="component" value="Unassembled WGS sequence"/>
</dbReference>
<gene>
    <name evidence="3" type="ORF">SVUK_LOCUS12412</name>
</gene>
<feature type="region of interest" description="Disordered" evidence="1">
    <location>
        <begin position="231"/>
        <end position="297"/>
    </location>
</feature>
<feature type="transmembrane region" description="Helical" evidence="2">
    <location>
        <begin position="367"/>
        <end position="393"/>
    </location>
</feature>
<keyword evidence="2" id="KW-0472">Membrane</keyword>
<proteinExistence type="predicted"/>
<evidence type="ECO:0000256" key="1">
    <source>
        <dbReference type="SAM" id="MobiDB-lite"/>
    </source>
</evidence>
<dbReference type="AlphaFoldDB" id="A0A3P7JGR8"/>
<evidence type="ECO:0000256" key="2">
    <source>
        <dbReference type="SAM" id="Phobius"/>
    </source>
</evidence>
<keyword evidence="4" id="KW-1185">Reference proteome</keyword>
<feature type="region of interest" description="Disordered" evidence="1">
    <location>
        <begin position="25"/>
        <end position="85"/>
    </location>
</feature>
<organism evidence="3 4">
    <name type="scientific">Strongylus vulgaris</name>
    <name type="common">Blood worm</name>
    <dbReference type="NCBI Taxonomy" id="40348"/>
    <lineage>
        <taxon>Eukaryota</taxon>
        <taxon>Metazoa</taxon>
        <taxon>Ecdysozoa</taxon>
        <taxon>Nematoda</taxon>
        <taxon>Chromadorea</taxon>
        <taxon>Rhabditida</taxon>
        <taxon>Rhabditina</taxon>
        <taxon>Rhabditomorpha</taxon>
        <taxon>Strongyloidea</taxon>
        <taxon>Strongylidae</taxon>
        <taxon>Strongylus</taxon>
    </lineage>
</organism>
<feature type="region of interest" description="Disordered" evidence="1">
    <location>
        <begin position="105"/>
        <end position="126"/>
    </location>
</feature>